<dbReference type="GO" id="GO:0005886">
    <property type="term" value="C:plasma membrane"/>
    <property type="evidence" value="ECO:0007669"/>
    <property type="project" value="TreeGrafter"/>
</dbReference>
<dbReference type="InterPro" id="IPR036291">
    <property type="entry name" value="NAD(P)-bd_dom_sf"/>
</dbReference>
<dbReference type="PROSITE" id="PS52019">
    <property type="entry name" value="PKS_MFAS_DH"/>
    <property type="match status" value="1"/>
</dbReference>
<dbReference type="InterPro" id="IPR016039">
    <property type="entry name" value="Thiolase-like"/>
</dbReference>
<dbReference type="PANTHER" id="PTHR43775:SF37">
    <property type="entry name" value="SI:DKEY-61P9.11"/>
    <property type="match status" value="1"/>
</dbReference>
<dbReference type="InterPro" id="IPR014043">
    <property type="entry name" value="Acyl_transferase_dom"/>
</dbReference>
<dbReference type="InterPro" id="IPR014031">
    <property type="entry name" value="Ketoacyl_synth_C"/>
</dbReference>
<dbReference type="PROSITE" id="PS52004">
    <property type="entry name" value="KS3_2"/>
    <property type="match status" value="1"/>
</dbReference>
<dbReference type="GO" id="GO:0071770">
    <property type="term" value="P:DIM/DIP cell wall layer assembly"/>
    <property type="evidence" value="ECO:0007669"/>
    <property type="project" value="TreeGrafter"/>
</dbReference>
<dbReference type="SUPFAM" id="SSF51735">
    <property type="entry name" value="NAD(P)-binding Rossmann-fold domains"/>
    <property type="match status" value="1"/>
</dbReference>
<comment type="caution">
    <text evidence="8">The sequence shown here is derived from an EMBL/GenBank/DDBJ whole genome shotgun (WGS) entry which is preliminary data.</text>
</comment>
<dbReference type="SMART" id="SM00825">
    <property type="entry name" value="PKS_KS"/>
    <property type="match status" value="1"/>
</dbReference>
<dbReference type="SUPFAM" id="SSF55048">
    <property type="entry name" value="Probable ACP-binding domain of malonyl-CoA ACP transacylase"/>
    <property type="match status" value="1"/>
</dbReference>
<feature type="region of interest" description="N-terminal hotdog fold" evidence="5">
    <location>
        <begin position="829"/>
        <end position="955"/>
    </location>
</feature>
<dbReference type="OrthoDB" id="4515293at2"/>
<organism evidence="8 9">
    <name type="scientific">Nocardia colli</name>
    <dbReference type="NCBI Taxonomy" id="2545717"/>
    <lineage>
        <taxon>Bacteria</taxon>
        <taxon>Bacillati</taxon>
        <taxon>Actinomycetota</taxon>
        <taxon>Actinomycetes</taxon>
        <taxon>Mycobacteriales</taxon>
        <taxon>Nocardiaceae</taxon>
        <taxon>Nocardia</taxon>
    </lineage>
</organism>
<dbReference type="InterPro" id="IPR042104">
    <property type="entry name" value="PKS_dehydratase_sf"/>
</dbReference>
<proteinExistence type="predicted"/>
<dbReference type="SUPFAM" id="SSF53901">
    <property type="entry name" value="Thiolase-like"/>
    <property type="match status" value="1"/>
</dbReference>
<dbReference type="InterPro" id="IPR050091">
    <property type="entry name" value="PKS_NRPS_Biosynth_Enz"/>
</dbReference>
<dbReference type="EMBL" id="VXLC01000001">
    <property type="protein sequence ID" value="KAA8890477.1"/>
    <property type="molecule type" value="Genomic_DNA"/>
</dbReference>
<dbReference type="InterPro" id="IPR018201">
    <property type="entry name" value="Ketoacyl_synth_AS"/>
</dbReference>
<evidence type="ECO:0000313" key="8">
    <source>
        <dbReference type="EMBL" id="KAA8890477.1"/>
    </source>
</evidence>
<dbReference type="Pfam" id="PF00698">
    <property type="entry name" value="Acyl_transf_1"/>
    <property type="match status" value="1"/>
</dbReference>
<dbReference type="InterPro" id="IPR016035">
    <property type="entry name" value="Acyl_Trfase/lysoPLipase"/>
</dbReference>
<dbReference type="GO" id="GO:0005737">
    <property type="term" value="C:cytoplasm"/>
    <property type="evidence" value="ECO:0007669"/>
    <property type="project" value="TreeGrafter"/>
</dbReference>
<keyword evidence="3" id="KW-0808">Transferase</keyword>
<keyword evidence="4" id="KW-0511">Multifunctional enzyme</keyword>
<evidence type="ECO:0000256" key="5">
    <source>
        <dbReference type="PROSITE-ProRule" id="PRU01363"/>
    </source>
</evidence>
<dbReference type="InterPro" id="IPR014030">
    <property type="entry name" value="Ketoacyl_synth_N"/>
</dbReference>
<dbReference type="Gene3D" id="3.40.50.720">
    <property type="entry name" value="NAD(P)-binding Rossmann-like Domain"/>
    <property type="match status" value="1"/>
</dbReference>
<evidence type="ECO:0000256" key="2">
    <source>
        <dbReference type="ARBA" id="ARBA00022553"/>
    </source>
</evidence>
<dbReference type="Pfam" id="PF08659">
    <property type="entry name" value="KR"/>
    <property type="match status" value="1"/>
</dbReference>
<dbReference type="Proteomes" id="UP000323876">
    <property type="component" value="Unassembled WGS sequence"/>
</dbReference>
<evidence type="ECO:0000256" key="3">
    <source>
        <dbReference type="ARBA" id="ARBA00022679"/>
    </source>
</evidence>
<keyword evidence="1" id="KW-0596">Phosphopantetheine</keyword>
<gene>
    <name evidence="8" type="ORF">F3087_04135</name>
</gene>
<reference evidence="8 9" key="1">
    <citation type="submission" date="2019-09" db="EMBL/GenBank/DDBJ databases">
        <authorList>
            <person name="Wang X."/>
        </authorList>
    </citation>
    <scope>NUCLEOTIDE SEQUENCE [LARGE SCALE GENOMIC DNA]</scope>
    <source>
        <strain evidence="8 9">CICC 11023</strain>
    </source>
</reference>
<protein>
    <submittedName>
        <fullName evidence="8">SDR family NAD(P)-dependent oxidoreductase</fullName>
    </submittedName>
</protein>
<dbReference type="SUPFAM" id="SSF52151">
    <property type="entry name" value="FabD/lysophospholipase-like"/>
    <property type="match status" value="1"/>
</dbReference>
<feature type="region of interest" description="C-terminal hotdog fold" evidence="5">
    <location>
        <begin position="970"/>
        <end position="1106"/>
    </location>
</feature>
<dbReference type="SMART" id="SM00822">
    <property type="entry name" value="PKS_KR"/>
    <property type="match status" value="1"/>
</dbReference>
<dbReference type="Gene3D" id="3.10.129.110">
    <property type="entry name" value="Polyketide synthase dehydratase"/>
    <property type="match status" value="1"/>
</dbReference>
<dbReference type="Gene3D" id="3.30.70.250">
    <property type="entry name" value="Malonyl-CoA ACP transacylase, ACP-binding"/>
    <property type="match status" value="1"/>
</dbReference>
<evidence type="ECO:0000313" key="9">
    <source>
        <dbReference type="Proteomes" id="UP000323876"/>
    </source>
</evidence>
<dbReference type="InterPro" id="IPR001227">
    <property type="entry name" value="Ac_transferase_dom_sf"/>
</dbReference>
<evidence type="ECO:0000259" key="7">
    <source>
        <dbReference type="PROSITE" id="PS52019"/>
    </source>
</evidence>
<evidence type="ECO:0000256" key="4">
    <source>
        <dbReference type="ARBA" id="ARBA00023268"/>
    </source>
</evidence>
<dbReference type="InterPro" id="IPR016036">
    <property type="entry name" value="Malonyl_transacylase_ACP-bd"/>
</dbReference>
<dbReference type="InterPro" id="IPR020841">
    <property type="entry name" value="PKS_Beta-ketoAc_synthase_dom"/>
</dbReference>
<dbReference type="Gene3D" id="3.40.366.10">
    <property type="entry name" value="Malonyl-Coenzyme A Acyl Carrier Protein, domain 2"/>
    <property type="match status" value="1"/>
</dbReference>
<dbReference type="PROSITE" id="PS00606">
    <property type="entry name" value="KS3_1"/>
    <property type="match status" value="1"/>
</dbReference>
<dbReference type="Pfam" id="PF02801">
    <property type="entry name" value="Ketoacyl-synt_C"/>
    <property type="match status" value="1"/>
</dbReference>
<dbReference type="GO" id="GO:0004315">
    <property type="term" value="F:3-oxoacyl-[acyl-carrier-protein] synthase activity"/>
    <property type="evidence" value="ECO:0007669"/>
    <property type="project" value="InterPro"/>
</dbReference>
<dbReference type="SMART" id="SM00827">
    <property type="entry name" value="PKS_AT"/>
    <property type="match status" value="1"/>
</dbReference>
<evidence type="ECO:0000259" key="6">
    <source>
        <dbReference type="PROSITE" id="PS52004"/>
    </source>
</evidence>
<dbReference type="InterPro" id="IPR057326">
    <property type="entry name" value="KR_dom"/>
</dbReference>
<dbReference type="PANTHER" id="PTHR43775">
    <property type="entry name" value="FATTY ACID SYNTHASE"/>
    <property type="match status" value="1"/>
</dbReference>
<dbReference type="InterPro" id="IPR049551">
    <property type="entry name" value="PKS_DH_C"/>
</dbReference>
<dbReference type="Pfam" id="PF14765">
    <property type="entry name" value="PS-DH"/>
    <property type="match status" value="1"/>
</dbReference>
<sequence>MTGVSIVGIGCRVPGADGGDEFWRMLLAGRDATRPPPAGRPGTRRGGYLDGIDAFDNEWFALAERETALMDPQQRLAMEVAVEALDDAGIGYRTRGSGAAVVFGACGYDHGVTVLGRDGFDAPHAVTGSALGIIANRLSYVLDLRGPSLVLDSACSSSLAAVDLAVRLVADGTAPFAIAGGVNLLLLPHTSNYLADGGFLAADGRAKPFDATADGYPRADGCAVVILQRTEDAVREGNRVYAEIAGTSVGSDGRSNGLRAPNGRAQQETVRAAWSRAGLDPRSAGYFECHGTGTALGDAVEVAALAAVVAPDTSARTEPIWIGSVKSAIGHPEAAAGVIGLIKAALSVHHGVIAPMNGFGTENPLLKLAERGLRVPTAAVDWSTVPLGERRAGVSSFGFGGTNAHAVLRGVELPRAVRGDGPPVLIPVTGRDIAELSAEAGRFADRIEVGAGSLREFASAAARLLPQRTRACVLVRDRGDAMKQLRAVAQGDSSAAVIGPSATRRRGGVLFLFAGQGGQHLAMGRALAARHSVFAAALAKVADAIVAADGPRVWTPRHGFALTPAGNGNGSRALALVPPAIFAFQVALAELLAVWGIRPDAVVGHGLGEIAAAAVGGALSLADAALIVVRRSRIVAAPADRTAMALLAAAPSEAAKLVEPMRAQVGIAAVNGPRSVVVSGIPRYVDTLVRRAKRRDMPALRITDDSAAYSPPVSTVPPEFGEALADLTPMAPHTPLYSTARRAELITTAAMDGTYWTENASGTVELADALERAAADGHTTVLEISPHPVLIPVVGEYPEFRDATHPVATRDDEAGAFLTCLAQLHLEGRPVDWSAQGPFSTPPRRTWRKRTFPLITPQAAPDTDETVFPPDDLTDHVINGEPIVPTAFWLRRLLHLAHATVLTDVLVHERTALSALPEVTYRGDGDGSVRAEVTQATALASARPAGDPTPADIVAWMRVVDANRAGRHRMRLVAPAAFYAELHRLRLEYGPRFRVLRGIATGPDSAIGLFDVAELHSTATLSGCLQLLTATVYDEVPADALPLPVGVAAAWLSGEPNRTVLEAHAFVRERTATGLTGDVIATDQHGVPCLALSGVRIRFVGADSPARSAVTPRKTDRAMPFRTETWQAVDPDFFALHGPDSRIAERALVIGDSELAIRLADALADTLPTDRVPREPDAPRPLITDLPLGASGTARTAVVLVWPTETDPSATHSDPIGPGRSAVATTGRVLDLLQRVHADAGTASLTVVLPELTAAEPHRADPDVLAAPRAIAGLVRSLQLESGRPVRLIWTDADPRNSALLARSVAELPGTAFADELRISAGDLAIRRFTPARLRSTSIAIDAAGTYVVTGGLGTIGAVAVRWLLDSGARDVVILTRAPRPVPPLLDGLEDRIVVVRCDTADRRDLANALNDIRECGSTIRGLVHAAGTTTTATFDTTTPGQLTTAFAAKLTAAGNLIDLTAADPTDFILLFSSATGAFGAPGRSADAAAEAAMDSLALTYPGRGVLSVGWGRWATGSNAAVRQAGIAAFDTRHDAALLSGLLRYTGTYLSAVDYAPTADTSPVAVRLSTILGAALVDRLAAHPSEVL</sequence>
<comment type="caution">
    <text evidence="5">Lacks conserved residue(s) required for the propagation of feature annotation.</text>
</comment>
<dbReference type="GO" id="GO:0004312">
    <property type="term" value="F:fatty acid synthase activity"/>
    <property type="evidence" value="ECO:0007669"/>
    <property type="project" value="TreeGrafter"/>
</dbReference>
<dbReference type="GO" id="GO:0006633">
    <property type="term" value="P:fatty acid biosynthetic process"/>
    <property type="evidence" value="ECO:0007669"/>
    <property type="project" value="InterPro"/>
</dbReference>
<dbReference type="InterPro" id="IPR013968">
    <property type="entry name" value="PKS_KR"/>
</dbReference>
<dbReference type="RefSeq" id="WP_150400386.1">
    <property type="nucleotide sequence ID" value="NZ_VXLC01000001.1"/>
</dbReference>
<keyword evidence="9" id="KW-1185">Reference proteome</keyword>
<name>A0A5N0EM50_9NOCA</name>
<dbReference type="InterPro" id="IPR032821">
    <property type="entry name" value="PKS_assoc"/>
</dbReference>
<dbReference type="Gene3D" id="3.40.47.10">
    <property type="match status" value="1"/>
</dbReference>
<dbReference type="CDD" id="cd00833">
    <property type="entry name" value="PKS"/>
    <property type="match status" value="1"/>
</dbReference>
<dbReference type="Pfam" id="PF00109">
    <property type="entry name" value="ketoacyl-synt"/>
    <property type="match status" value="1"/>
</dbReference>
<dbReference type="Pfam" id="PF16197">
    <property type="entry name" value="KAsynt_C_assoc"/>
    <property type="match status" value="1"/>
</dbReference>
<dbReference type="InterPro" id="IPR049900">
    <property type="entry name" value="PKS_mFAS_DH"/>
</dbReference>
<feature type="domain" description="Ketosynthase family 3 (KS3)" evidence="6">
    <location>
        <begin position="1"/>
        <end position="410"/>
    </location>
</feature>
<evidence type="ECO:0000256" key="1">
    <source>
        <dbReference type="ARBA" id="ARBA00022450"/>
    </source>
</evidence>
<keyword evidence="2" id="KW-0597">Phosphoprotein</keyword>
<feature type="domain" description="PKS/mFAS DH" evidence="7">
    <location>
        <begin position="829"/>
        <end position="1106"/>
    </location>
</feature>
<accession>A0A5N0EM50</accession>